<protein>
    <submittedName>
        <fullName evidence="8">Carbohydrate-binding protein SusD</fullName>
    </submittedName>
</protein>
<comment type="similarity">
    <text evidence="2">Belongs to the SusD family.</text>
</comment>
<accession>A0A1T3MH14</accession>
<keyword evidence="5" id="KW-0998">Cell outer membrane</keyword>
<organism evidence="8 9">
    <name type="scientific">Elizabethkingia occulta</name>
    <dbReference type="NCBI Taxonomy" id="1867263"/>
    <lineage>
        <taxon>Bacteria</taxon>
        <taxon>Pseudomonadati</taxon>
        <taxon>Bacteroidota</taxon>
        <taxon>Flavobacteriia</taxon>
        <taxon>Flavobacteriales</taxon>
        <taxon>Weeksellaceae</taxon>
        <taxon>Elizabethkingia</taxon>
    </lineage>
</organism>
<evidence type="ECO:0000313" key="9">
    <source>
        <dbReference type="Proteomes" id="UP000190813"/>
    </source>
</evidence>
<dbReference type="Gene3D" id="1.25.40.390">
    <property type="match status" value="1"/>
</dbReference>
<dbReference type="RefSeq" id="WP_078772341.1">
    <property type="nucleotide sequence ID" value="NZ_CBCSBR010000033.1"/>
</dbReference>
<evidence type="ECO:0000256" key="3">
    <source>
        <dbReference type="ARBA" id="ARBA00022729"/>
    </source>
</evidence>
<evidence type="ECO:0000259" key="7">
    <source>
        <dbReference type="Pfam" id="PF14322"/>
    </source>
</evidence>
<proteinExistence type="inferred from homology"/>
<dbReference type="InterPro" id="IPR012944">
    <property type="entry name" value="SusD_RagB_dom"/>
</dbReference>
<keyword evidence="3" id="KW-0732">Signal</keyword>
<dbReference type="Proteomes" id="UP000190813">
    <property type="component" value="Unassembled WGS sequence"/>
</dbReference>
<comment type="subcellular location">
    <subcellularLocation>
        <location evidence="1">Cell outer membrane</location>
    </subcellularLocation>
</comment>
<keyword evidence="4" id="KW-0472">Membrane</keyword>
<name>A0A1T3MH14_9FLAO</name>
<dbReference type="CDD" id="cd08977">
    <property type="entry name" value="SusD"/>
    <property type="match status" value="1"/>
</dbReference>
<dbReference type="AlphaFoldDB" id="A0A1T3MH14"/>
<feature type="domain" description="RagB/SusD" evidence="6">
    <location>
        <begin position="353"/>
        <end position="523"/>
    </location>
</feature>
<evidence type="ECO:0000256" key="4">
    <source>
        <dbReference type="ARBA" id="ARBA00023136"/>
    </source>
</evidence>
<evidence type="ECO:0000313" key="8">
    <source>
        <dbReference type="EMBL" id="OPC63739.1"/>
    </source>
</evidence>
<dbReference type="InterPro" id="IPR011990">
    <property type="entry name" value="TPR-like_helical_dom_sf"/>
</dbReference>
<dbReference type="Pfam" id="PF14322">
    <property type="entry name" value="SusD-like_3"/>
    <property type="match status" value="1"/>
</dbReference>
<dbReference type="Pfam" id="PF07980">
    <property type="entry name" value="SusD_RagB"/>
    <property type="match status" value="1"/>
</dbReference>
<evidence type="ECO:0000256" key="5">
    <source>
        <dbReference type="ARBA" id="ARBA00023237"/>
    </source>
</evidence>
<evidence type="ECO:0000259" key="6">
    <source>
        <dbReference type="Pfam" id="PF07980"/>
    </source>
</evidence>
<reference evidence="8 9" key="1">
    <citation type="submission" date="2016-06" db="EMBL/GenBank/DDBJ databases">
        <title>Revisiting the taxonomy of the Elizabethkingia Genus based on Whole-Genome Sequencing, Optical Mapping, and MALDI-TOF.</title>
        <authorList>
            <person name="Nicholson A.C."/>
        </authorList>
    </citation>
    <scope>NUCLEOTIDE SEQUENCE [LARGE SCALE GENOMIC DNA]</scope>
    <source>
        <strain evidence="8 9">G4070</strain>
    </source>
</reference>
<dbReference type="GO" id="GO:0009279">
    <property type="term" value="C:cell outer membrane"/>
    <property type="evidence" value="ECO:0007669"/>
    <property type="project" value="UniProtKB-SubCell"/>
</dbReference>
<dbReference type="InterPro" id="IPR033985">
    <property type="entry name" value="SusD-like_N"/>
</dbReference>
<gene>
    <name evidence="8" type="ORF">BAZ10_06585</name>
</gene>
<feature type="domain" description="SusD-like N-terminal" evidence="7">
    <location>
        <begin position="105"/>
        <end position="259"/>
    </location>
</feature>
<dbReference type="SUPFAM" id="SSF48452">
    <property type="entry name" value="TPR-like"/>
    <property type="match status" value="1"/>
</dbReference>
<sequence length="523" mass="57602">MKNLSKKTINILVGVSLLTSVLMFNSCSRDNLLDLSPINSADEKMAFTDPDLIKLSVTGVYNAAQIGSYNGAPRGYPFGAAYFQQNDMRGEDMVSTAGFYQYTYTSTWDASGTLNNIVYWADTYRLINRANLVIDGVKGAVQKGVIPQDLGNSYIGEALFFRAISHLELLKFYARPYNFTAGATHPGVPYRTKGIYSLETIDEGLNQGRGTVAENYKQILDDLNTAESYLYTKSQRAGKEKVSRITKEAAIALKTRVYLGMRNWQKVIEEANKLDGKYSIEGSINTVFTIASSLTNNESVFSLENSATNNPQTNGALGAMYNGRKLIAISPVIWNNGGWLADDKRREEGTMVVTSGAKYTNKYKDPALFTDSSPLIRYAEVLLNRAEAKARLGDTGYLADLNKVRNRSLASPSQAYTSASFSSNSDAVKAILLERRIEFLGEGMRWADIHRLQLDDIAPIDGIPAKYANALPAAADYKIGTPYVFKVSDQKSIPASNNIFLWPIPANEIASNPTLKGQQNPGW</sequence>
<dbReference type="EMBL" id="MAHX01000016">
    <property type="protein sequence ID" value="OPC63739.1"/>
    <property type="molecule type" value="Genomic_DNA"/>
</dbReference>
<comment type="caution">
    <text evidence="8">The sequence shown here is derived from an EMBL/GenBank/DDBJ whole genome shotgun (WGS) entry which is preliminary data.</text>
</comment>
<keyword evidence="9" id="KW-1185">Reference proteome</keyword>
<evidence type="ECO:0000256" key="2">
    <source>
        <dbReference type="ARBA" id="ARBA00006275"/>
    </source>
</evidence>
<evidence type="ECO:0000256" key="1">
    <source>
        <dbReference type="ARBA" id="ARBA00004442"/>
    </source>
</evidence>